<evidence type="ECO:0000256" key="9">
    <source>
        <dbReference type="ARBA" id="ARBA00022840"/>
    </source>
</evidence>
<dbReference type="PRINTS" id="PR00344">
    <property type="entry name" value="BCTRLSENSOR"/>
</dbReference>
<comment type="catalytic activity">
    <reaction evidence="1">
        <text>ATP + protein L-histidine = ADP + protein N-phospho-L-histidine.</text>
        <dbReference type="EC" id="2.7.13.3"/>
    </reaction>
</comment>
<dbReference type="Pfam" id="PF06580">
    <property type="entry name" value="His_kinase"/>
    <property type="match status" value="1"/>
</dbReference>
<dbReference type="Gene3D" id="6.10.340.10">
    <property type="match status" value="1"/>
</dbReference>
<dbReference type="KEGG" id="pprt:ET464_19625"/>
<feature type="transmembrane region" description="Helical" evidence="13">
    <location>
        <begin position="7"/>
        <end position="26"/>
    </location>
</feature>
<evidence type="ECO:0000256" key="13">
    <source>
        <dbReference type="SAM" id="Phobius"/>
    </source>
</evidence>
<dbReference type="EMBL" id="CP035492">
    <property type="protein sequence ID" value="QAY68257.1"/>
    <property type="molecule type" value="Genomic_DNA"/>
</dbReference>
<reference evidence="16 17" key="1">
    <citation type="submission" date="2019-01" db="EMBL/GenBank/DDBJ databases">
        <title>Genome sequencing of strain FW100M-2.</title>
        <authorList>
            <person name="Heo J."/>
            <person name="Kim S.-J."/>
            <person name="Kim J.-S."/>
            <person name="Hong S.-B."/>
            <person name="Kwon S.-W."/>
        </authorList>
    </citation>
    <scope>NUCLEOTIDE SEQUENCE [LARGE SCALE GENOMIC DNA]</scope>
    <source>
        <strain evidence="16 17">FW100M-2</strain>
    </source>
</reference>
<keyword evidence="12" id="KW-0175">Coiled coil</keyword>
<dbReference type="Proteomes" id="UP000293568">
    <property type="component" value="Chromosome"/>
</dbReference>
<evidence type="ECO:0000256" key="4">
    <source>
        <dbReference type="ARBA" id="ARBA00022475"/>
    </source>
</evidence>
<dbReference type="EC" id="2.7.13.3" evidence="3"/>
<evidence type="ECO:0000256" key="5">
    <source>
        <dbReference type="ARBA" id="ARBA00022553"/>
    </source>
</evidence>
<dbReference type="AlphaFoldDB" id="A0A4P6F4Y9"/>
<evidence type="ECO:0000256" key="12">
    <source>
        <dbReference type="SAM" id="Coils"/>
    </source>
</evidence>
<dbReference type="PANTHER" id="PTHR34220:SF7">
    <property type="entry name" value="SENSOR HISTIDINE KINASE YPDA"/>
    <property type="match status" value="1"/>
</dbReference>
<proteinExistence type="predicted"/>
<protein>
    <recommendedName>
        <fullName evidence="3">histidine kinase</fullName>
        <ecNumber evidence="3">2.7.13.3</ecNumber>
    </recommendedName>
</protein>
<keyword evidence="11 13" id="KW-0472">Membrane</keyword>
<dbReference type="Gene3D" id="3.30.565.10">
    <property type="entry name" value="Histidine kinase-like ATPase, C-terminal domain"/>
    <property type="match status" value="1"/>
</dbReference>
<evidence type="ECO:0000313" key="16">
    <source>
        <dbReference type="EMBL" id="QAY68257.1"/>
    </source>
</evidence>
<keyword evidence="13" id="KW-1133">Transmembrane helix</keyword>
<keyword evidence="10" id="KW-0902">Two-component regulatory system</keyword>
<keyword evidence="9" id="KW-0067">ATP-binding</keyword>
<comment type="subcellular location">
    <subcellularLocation>
        <location evidence="2">Cell membrane</location>
        <topology evidence="2">Multi-pass membrane protein</topology>
    </subcellularLocation>
</comment>
<dbReference type="InterPro" id="IPR050640">
    <property type="entry name" value="Bact_2-comp_sensor_kinase"/>
</dbReference>
<accession>A0A4P6F4Y9</accession>
<dbReference type="InterPro" id="IPR003660">
    <property type="entry name" value="HAMP_dom"/>
</dbReference>
<dbReference type="OrthoDB" id="9776552at2"/>
<keyword evidence="4" id="KW-1003">Cell membrane</keyword>
<evidence type="ECO:0000259" key="14">
    <source>
        <dbReference type="PROSITE" id="PS50109"/>
    </source>
</evidence>
<organism evidence="16 17">
    <name type="scientific">Paenibacillus protaetiae</name>
    <dbReference type="NCBI Taxonomy" id="2509456"/>
    <lineage>
        <taxon>Bacteria</taxon>
        <taxon>Bacillati</taxon>
        <taxon>Bacillota</taxon>
        <taxon>Bacilli</taxon>
        <taxon>Bacillales</taxon>
        <taxon>Paenibacillaceae</taxon>
        <taxon>Paenibacillus</taxon>
    </lineage>
</organism>
<feature type="coiled-coil region" evidence="12">
    <location>
        <begin position="240"/>
        <end position="274"/>
    </location>
</feature>
<dbReference type="GO" id="GO:0000155">
    <property type="term" value="F:phosphorelay sensor kinase activity"/>
    <property type="evidence" value="ECO:0007669"/>
    <property type="project" value="InterPro"/>
</dbReference>
<evidence type="ECO:0000256" key="3">
    <source>
        <dbReference type="ARBA" id="ARBA00012438"/>
    </source>
</evidence>
<keyword evidence="5" id="KW-0597">Phosphoprotein</keyword>
<dbReference type="InterPro" id="IPR010559">
    <property type="entry name" value="Sig_transdc_His_kin_internal"/>
</dbReference>
<keyword evidence="6" id="KW-0808">Transferase</keyword>
<dbReference type="RefSeq" id="WP_129443893.1">
    <property type="nucleotide sequence ID" value="NZ_CP035492.1"/>
</dbReference>
<dbReference type="SUPFAM" id="SSF158472">
    <property type="entry name" value="HAMP domain-like"/>
    <property type="match status" value="1"/>
</dbReference>
<evidence type="ECO:0000256" key="7">
    <source>
        <dbReference type="ARBA" id="ARBA00022741"/>
    </source>
</evidence>
<evidence type="ECO:0000313" key="17">
    <source>
        <dbReference type="Proteomes" id="UP000293568"/>
    </source>
</evidence>
<dbReference type="PANTHER" id="PTHR34220">
    <property type="entry name" value="SENSOR HISTIDINE KINASE YPDA"/>
    <property type="match status" value="1"/>
</dbReference>
<dbReference type="PROSITE" id="PS50885">
    <property type="entry name" value="HAMP"/>
    <property type="match status" value="1"/>
</dbReference>
<dbReference type="CDD" id="cd06225">
    <property type="entry name" value="HAMP"/>
    <property type="match status" value="1"/>
</dbReference>
<dbReference type="SMART" id="SM00387">
    <property type="entry name" value="HATPase_c"/>
    <property type="match status" value="1"/>
</dbReference>
<evidence type="ECO:0000256" key="11">
    <source>
        <dbReference type="ARBA" id="ARBA00023136"/>
    </source>
</evidence>
<keyword evidence="7" id="KW-0547">Nucleotide-binding</keyword>
<keyword evidence="17" id="KW-1185">Reference proteome</keyword>
<evidence type="ECO:0000256" key="6">
    <source>
        <dbReference type="ARBA" id="ARBA00022679"/>
    </source>
</evidence>
<dbReference type="SUPFAM" id="SSF55874">
    <property type="entry name" value="ATPase domain of HSP90 chaperone/DNA topoisomerase II/histidine kinase"/>
    <property type="match status" value="1"/>
</dbReference>
<dbReference type="SMART" id="SM00304">
    <property type="entry name" value="HAMP"/>
    <property type="match status" value="1"/>
</dbReference>
<evidence type="ECO:0000256" key="8">
    <source>
        <dbReference type="ARBA" id="ARBA00022777"/>
    </source>
</evidence>
<dbReference type="PROSITE" id="PS50109">
    <property type="entry name" value="HIS_KIN"/>
    <property type="match status" value="1"/>
</dbReference>
<dbReference type="GO" id="GO:0005886">
    <property type="term" value="C:plasma membrane"/>
    <property type="evidence" value="ECO:0007669"/>
    <property type="project" value="UniProtKB-SubCell"/>
</dbReference>
<dbReference type="Pfam" id="PF02518">
    <property type="entry name" value="HATPase_c"/>
    <property type="match status" value="1"/>
</dbReference>
<dbReference type="InterPro" id="IPR005467">
    <property type="entry name" value="His_kinase_dom"/>
</dbReference>
<dbReference type="InterPro" id="IPR004358">
    <property type="entry name" value="Sig_transdc_His_kin-like_C"/>
</dbReference>
<evidence type="ECO:0000256" key="2">
    <source>
        <dbReference type="ARBA" id="ARBA00004651"/>
    </source>
</evidence>
<feature type="domain" description="HAMP" evidence="15">
    <location>
        <begin position="198"/>
        <end position="251"/>
    </location>
</feature>
<keyword evidence="8" id="KW-0418">Kinase</keyword>
<name>A0A4P6F4Y9_9BACL</name>
<dbReference type="Pfam" id="PF00672">
    <property type="entry name" value="HAMP"/>
    <property type="match status" value="1"/>
</dbReference>
<dbReference type="InterPro" id="IPR036890">
    <property type="entry name" value="HATPase_C_sf"/>
</dbReference>
<sequence>MSIRIKLIIFIPAIIVLVNFAAFFIFQSGRSVQQSYNNMLERLLLYSQLTEKTQQNLSALNLYLNERSRNSFDAYKTERSELGGMAANLSAQHPVPETALALESYANMLTAFMQQEEATMQSSSKPGSLEYAALYANAEKTASYITDQGSAIIDLELGYYQPFYRQMFVQTEKMNRWASALILTDTIMGIGFALWLASSITGPIKRLVYSAKQVSQGRFQIERPVITSRDELGILSEAFSRMLDDLIEQMAKEKDSLETERLVKELELKALQNQINPHFLFNTLNVLSKLAFLEGAEKTSDLTVTVSNLLRYNLRELNRLVPLQDEVEHIQAYVTIQLARFRDRVSFESEINPLCLQVPVPPLSLQPLVENAFIHGIESMETGAVIKLKIEQDGTDVLISISDNGVGMPEDVRQALLQPEHEGLPNDRQIKTQTTGIGTRNVFRRLALQYGRDDLIQIQSSPGEGTTIMIRIPEQERRGRDVPAADRG</sequence>
<keyword evidence="13" id="KW-0812">Transmembrane</keyword>
<feature type="domain" description="Histidine kinase" evidence="14">
    <location>
        <begin position="275"/>
        <end position="476"/>
    </location>
</feature>
<dbReference type="InterPro" id="IPR003594">
    <property type="entry name" value="HATPase_dom"/>
</dbReference>
<evidence type="ECO:0000256" key="1">
    <source>
        <dbReference type="ARBA" id="ARBA00000085"/>
    </source>
</evidence>
<evidence type="ECO:0000259" key="15">
    <source>
        <dbReference type="PROSITE" id="PS50885"/>
    </source>
</evidence>
<dbReference type="GO" id="GO:0005524">
    <property type="term" value="F:ATP binding"/>
    <property type="evidence" value="ECO:0007669"/>
    <property type="project" value="UniProtKB-KW"/>
</dbReference>
<evidence type="ECO:0000256" key="10">
    <source>
        <dbReference type="ARBA" id="ARBA00023012"/>
    </source>
</evidence>
<gene>
    <name evidence="16" type="ORF">ET464_19625</name>
</gene>